<keyword evidence="9" id="KW-1185">Reference proteome</keyword>
<evidence type="ECO:0000256" key="5">
    <source>
        <dbReference type="ARBA" id="ARBA00023136"/>
    </source>
</evidence>
<accession>A0A345C2V3</accession>
<feature type="transmembrane region" description="Helical" evidence="6">
    <location>
        <begin position="393"/>
        <end position="417"/>
    </location>
</feature>
<evidence type="ECO:0000256" key="2">
    <source>
        <dbReference type="ARBA" id="ARBA00022448"/>
    </source>
</evidence>
<feature type="transmembrane region" description="Helical" evidence="6">
    <location>
        <begin position="143"/>
        <end position="162"/>
    </location>
</feature>
<sequence>MEPYLAISGFLIILAVITLLMWGKVHPIVAMVLIPVVGVLIAGFGFEDLAEFFNSGANQVMDVAIMFIFAIMFFGIMNDIGLFNPIIKNMIIFTKGNVIIVAIVTIIIGAIAQLDGAGATTYLLTIPALIGLYRALNMSPMLLLLLATFSLGFMNVVPWGGPVGRIASVLGYDNPAELWFPLIPWQIGAFVLAIGFAVILALREKKRIEKRINNGEIEAQKNVNARALAQDFIKQQEENEAASEEQPRKNPAMIWLNAAVLFGVLLLMLLDIAPPGLAFMIGLAIALPLNYRSVNDQMGRIRAHAPAALMMASIILAAGLFLGVLTESGMLDSLALSIVGILPYAVGPFIHIIVAFFGIPLDIIMSTDAYYFGIFPVVESVASNFGVASETTAYMMLVGSTFSQGFLSPAMWLGVGLAGVQIGQFMKYAFLWFWAFGIIGIILGFILGIY</sequence>
<dbReference type="GO" id="GO:0005886">
    <property type="term" value="C:plasma membrane"/>
    <property type="evidence" value="ECO:0007669"/>
    <property type="project" value="TreeGrafter"/>
</dbReference>
<feature type="transmembrane region" description="Helical" evidence="6">
    <location>
        <begin position="90"/>
        <end position="111"/>
    </location>
</feature>
<feature type="transmembrane region" description="Helical" evidence="6">
    <location>
        <begin position="182"/>
        <end position="202"/>
    </location>
</feature>
<keyword evidence="5 6" id="KW-0472">Membrane</keyword>
<reference evidence="8 9" key="1">
    <citation type="journal article" date="2018" name="J. Microbiol.">
        <title>Salicibibacter kimchii gen. nov., sp. nov., a moderately halophilic and alkalitolerant bacterium in the family Bacillaceae, isolated from kimchi.</title>
        <authorList>
            <person name="Jang J.Y."/>
            <person name="Oh Y.J."/>
            <person name="Lim S.K."/>
            <person name="Park H.K."/>
            <person name="Lee C."/>
            <person name="Kim J.Y."/>
            <person name="Lee M.A."/>
            <person name="Choi H.J."/>
        </authorList>
    </citation>
    <scope>NUCLEOTIDE SEQUENCE [LARGE SCALE GENOMIC DNA]</scope>
    <source>
        <strain evidence="8 9">NKC1-1</strain>
    </source>
</reference>
<feature type="transmembrane region" description="Helical" evidence="6">
    <location>
        <begin position="58"/>
        <end position="78"/>
    </location>
</feature>
<keyword evidence="4 6" id="KW-1133">Transmembrane helix</keyword>
<dbReference type="AlphaFoldDB" id="A0A345C2V3"/>
<feature type="transmembrane region" description="Helical" evidence="6">
    <location>
        <begin position="303"/>
        <end position="322"/>
    </location>
</feature>
<evidence type="ECO:0000259" key="7">
    <source>
        <dbReference type="Pfam" id="PF03600"/>
    </source>
</evidence>
<dbReference type="OrthoDB" id="5329450at2"/>
<dbReference type="InterPro" id="IPR014738">
    <property type="entry name" value="Citrate_transporter"/>
</dbReference>
<proteinExistence type="predicted"/>
<dbReference type="KEGG" id="rue:DT065_17110"/>
<protein>
    <submittedName>
        <fullName evidence="8">Citrate transporter</fullName>
    </submittedName>
</protein>
<dbReference type="EMBL" id="CP031092">
    <property type="protein sequence ID" value="AXF57534.1"/>
    <property type="molecule type" value="Genomic_DNA"/>
</dbReference>
<evidence type="ECO:0000313" key="8">
    <source>
        <dbReference type="EMBL" id="AXF57534.1"/>
    </source>
</evidence>
<dbReference type="PANTHER" id="PTHR30354">
    <property type="entry name" value="GNT FAMILY GLUCONATE TRANSPORTER"/>
    <property type="match status" value="1"/>
</dbReference>
<comment type="subcellular location">
    <subcellularLocation>
        <location evidence="1">Membrane</location>
        <topology evidence="1">Multi-pass membrane protein</topology>
    </subcellularLocation>
</comment>
<dbReference type="GO" id="GO:0015137">
    <property type="term" value="F:citrate transmembrane transporter activity"/>
    <property type="evidence" value="ECO:0007669"/>
    <property type="project" value="InterPro"/>
</dbReference>
<evidence type="ECO:0000313" key="9">
    <source>
        <dbReference type="Proteomes" id="UP000252100"/>
    </source>
</evidence>
<feature type="transmembrane region" description="Helical" evidence="6">
    <location>
        <begin position="252"/>
        <end position="270"/>
    </location>
</feature>
<dbReference type="PANTHER" id="PTHR30354:SF26">
    <property type="entry name" value="TRANSPORTER, PUTATIVE-RELATED"/>
    <property type="match status" value="1"/>
</dbReference>
<dbReference type="GO" id="GO:0015128">
    <property type="term" value="F:gluconate transmembrane transporter activity"/>
    <property type="evidence" value="ECO:0007669"/>
    <property type="project" value="InterPro"/>
</dbReference>
<dbReference type="RefSeq" id="WP_114375445.1">
    <property type="nucleotide sequence ID" value="NZ_CP031092.1"/>
</dbReference>
<feature type="domain" description="Citrate transporter-like" evidence="7">
    <location>
        <begin position="18"/>
        <end position="399"/>
    </location>
</feature>
<dbReference type="Pfam" id="PF03600">
    <property type="entry name" value="CitMHS"/>
    <property type="match status" value="1"/>
</dbReference>
<name>A0A345C2V3_9BACI</name>
<dbReference type="InterPro" id="IPR004680">
    <property type="entry name" value="Cit_transptr-like_dom"/>
</dbReference>
<feature type="transmembrane region" description="Helical" evidence="6">
    <location>
        <begin position="117"/>
        <end position="136"/>
    </location>
</feature>
<evidence type="ECO:0000256" key="1">
    <source>
        <dbReference type="ARBA" id="ARBA00004141"/>
    </source>
</evidence>
<evidence type="ECO:0000256" key="6">
    <source>
        <dbReference type="SAM" id="Phobius"/>
    </source>
</evidence>
<dbReference type="InterPro" id="IPR003474">
    <property type="entry name" value="Glcn_transporter"/>
</dbReference>
<organism evidence="8 9">
    <name type="scientific">Salicibibacter kimchii</name>
    <dbReference type="NCBI Taxonomy" id="2099786"/>
    <lineage>
        <taxon>Bacteria</taxon>
        <taxon>Bacillati</taxon>
        <taxon>Bacillota</taxon>
        <taxon>Bacilli</taxon>
        <taxon>Bacillales</taxon>
        <taxon>Bacillaceae</taxon>
        <taxon>Salicibibacter</taxon>
    </lineage>
</organism>
<dbReference type="NCBIfam" id="TIGR00784">
    <property type="entry name" value="citMHS"/>
    <property type="match status" value="1"/>
</dbReference>
<dbReference type="Proteomes" id="UP000252100">
    <property type="component" value="Chromosome"/>
</dbReference>
<evidence type="ECO:0000256" key="3">
    <source>
        <dbReference type="ARBA" id="ARBA00022692"/>
    </source>
</evidence>
<feature type="transmembrane region" description="Helical" evidence="6">
    <location>
        <begin position="369"/>
        <end position="387"/>
    </location>
</feature>
<keyword evidence="2" id="KW-0813">Transport</keyword>
<feature type="transmembrane region" description="Helical" evidence="6">
    <location>
        <begin position="28"/>
        <end position="46"/>
    </location>
</feature>
<feature type="transmembrane region" description="Helical" evidence="6">
    <location>
        <begin position="429"/>
        <end position="449"/>
    </location>
</feature>
<evidence type="ECO:0000256" key="4">
    <source>
        <dbReference type="ARBA" id="ARBA00022989"/>
    </source>
</evidence>
<feature type="transmembrane region" description="Helical" evidence="6">
    <location>
        <begin position="6"/>
        <end position="23"/>
    </location>
</feature>
<keyword evidence="3 6" id="KW-0812">Transmembrane</keyword>
<feature type="transmembrane region" description="Helical" evidence="6">
    <location>
        <begin position="334"/>
        <end position="357"/>
    </location>
</feature>
<gene>
    <name evidence="8" type="ORF">DT065_17110</name>
</gene>